<keyword evidence="3" id="KW-1185">Reference proteome</keyword>
<accession>A1S7M0</accession>
<proteinExistence type="predicted"/>
<evidence type="ECO:0000313" key="2">
    <source>
        <dbReference type="EMBL" id="ABM00377.1"/>
    </source>
</evidence>
<protein>
    <recommendedName>
        <fullName evidence="4">DUF4381 domain-containing protein</fullName>
    </recommendedName>
</protein>
<dbReference type="KEGG" id="saz:Sama_2171"/>
<keyword evidence="1" id="KW-0812">Transmembrane</keyword>
<keyword evidence="1" id="KW-0472">Membrane</keyword>
<dbReference type="HOGENOM" id="CLU_113195_0_2_6"/>
<sequence>MINPSATSAGNPMLAQMKDIQLPPEVSAWPPAPWVWPALAILLGILALGFWRWRKYRAEKQALLKPRAEALALLAQLSPTEPGFALALSALLKRVAMRYYPREQIASLTGHAWAEFLATQHPTPQGSDVFQQMAQAAYRQAPLAAVDAEAMKQQAQLWIASLPHKSSAADTISGELKAC</sequence>
<dbReference type="AlphaFoldDB" id="A1S7M0"/>
<dbReference type="STRING" id="326297.Sama_2171"/>
<organism evidence="2 3">
    <name type="scientific">Shewanella amazonensis (strain ATCC BAA-1098 / SB2B)</name>
    <dbReference type="NCBI Taxonomy" id="326297"/>
    <lineage>
        <taxon>Bacteria</taxon>
        <taxon>Pseudomonadati</taxon>
        <taxon>Pseudomonadota</taxon>
        <taxon>Gammaproteobacteria</taxon>
        <taxon>Alteromonadales</taxon>
        <taxon>Shewanellaceae</taxon>
        <taxon>Shewanella</taxon>
    </lineage>
</organism>
<dbReference type="eggNOG" id="ENOG50331W9">
    <property type="taxonomic scope" value="Bacteria"/>
</dbReference>
<dbReference type="Proteomes" id="UP000009175">
    <property type="component" value="Chromosome"/>
</dbReference>
<dbReference type="OrthoDB" id="283083at2"/>
<evidence type="ECO:0000256" key="1">
    <source>
        <dbReference type="SAM" id="Phobius"/>
    </source>
</evidence>
<keyword evidence="1" id="KW-1133">Transmembrane helix</keyword>
<evidence type="ECO:0008006" key="4">
    <source>
        <dbReference type="Google" id="ProtNLM"/>
    </source>
</evidence>
<evidence type="ECO:0000313" key="3">
    <source>
        <dbReference type="Proteomes" id="UP000009175"/>
    </source>
</evidence>
<gene>
    <name evidence="2" type="ordered locus">Sama_2171</name>
</gene>
<dbReference type="Pfam" id="PF14316">
    <property type="entry name" value="DUF4381"/>
    <property type="match status" value="1"/>
</dbReference>
<reference evidence="2 3" key="1">
    <citation type="submission" date="2006-12" db="EMBL/GenBank/DDBJ databases">
        <title>Complete sequence of Shewanella amazonensis SB2B.</title>
        <authorList>
            <consortium name="US DOE Joint Genome Institute"/>
            <person name="Copeland A."/>
            <person name="Lucas S."/>
            <person name="Lapidus A."/>
            <person name="Barry K."/>
            <person name="Detter J.C."/>
            <person name="Glavina del Rio T."/>
            <person name="Hammon N."/>
            <person name="Israni S."/>
            <person name="Dalin E."/>
            <person name="Tice H."/>
            <person name="Pitluck S."/>
            <person name="Munk A.C."/>
            <person name="Brettin T."/>
            <person name="Bruce D."/>
            <person name="Han C."/>
            <person name="Tapia R."/>
            <person name="Gilna P."/>
            <person name="Schmutz J."/>
            <person name="Larimer F."/>
            <person name="Land M."/>
            <person name="Hauser L."/>
            <person name="Kyrpides N."/>
            <person name="Mikhailova N."/>
            <person name="Fredrickson J."/>
            <person name="Richardson P."/>
        </authorList>
    </citation>
    <scope>NUCLEOTIDE SEQUENCE [LARGE SCALE GENOMIC DNA]</scope>
    <source>
        <strain evidence="3">ATCC BAA-1098 / SB2B</strain>
    </source>
</reference>
<dbReference type="EMBL" id="CP000507">
    <property type="protein sequence ID" value="ABM00377.1"/>
    <property type="molecule type" value="Genomic_DNA"/>
</dbReference>
<name>A1S7M0_SHEAM</name>
<feature type="transmembrane region" description="Helical" evidence="1">
    <location>
        <begin position="34"/>
        <end position="51"/>
    </location>
</feature>
<dbReference type="InterPro" id="IPR025489">
    <property type="entry name" value="DUF4381"/>
</dbReference>